<gene>
    <name evidence="4" type="ORF">SANT12839_074310</name>
</gene>
<dbReference type="EMBL" id="BJHV01000001">
    <property type="protein sequence ID" value="GDY46549.1"/>
    <property type="molecule type" value="Genomic_DNA"/>
</dbReference>
<sequence>MAAVPECRFTHRPRQARPAHLKYPLRPDHQEDAVAATTAQPTGAKPRRHIAVIPCRWGASRFPGKPLAVLGDKPLLWHVHQRCLEAKRLDGAVVATDDERIEAACRRLGIECIRTGEHLTGTDRVAEVAERLPAEAYINVQGDEPFISPTAIDDISEALEYKPPGTLAVNAYAELHDPGAVLDHNVVKVVVSAQSKALLFSRQPIPYPKGDRPKYLRQLGLYGFTGPALQHFLQLQQGPLERAEGVEMLRFVEHGHAVHMVPVLDDGVAVDTPEDLTRAERLFNQYGGAVLTRGAAGRSPADEEGAVTYSGDVEVIRSMVR</sequence>
<dbReference type="GO" id="GO:0009103">
    <property type="term" value="P:lipopolysaccharide biosynthetic process"/>
    <property type="evidence" value="ECO:0007669"/>
    <property type="project" value="UniProtKB-KW"/>
</dbReference>
<dbReference type="InterPro" id="IPR029044">
    <property type="entry name" value="Nucleotide-diphossugar_trans"/>
</dbReference>
<dbReference type="SUPFAM" id="SSF53448">
    <property type="entry name" value="Nucleotide-diphospho-sugar transferases"/>
    <property type="match status" value="1"/>
</dbReference>
<reference evidence="4 5" key="1">
    <citation type="journal article" date="2020" name="Int. J. Syst. Evol. Microbiol.">
        <title>Reclassification of Streptomyces castelarensis and Streptomyces sporoclivatus as later heterotypic synonyms of Streptomyces antimycoticus.</title>
        <authorList>
            <person name="Komaki H."/>
            <person name="Tamura T."/>
        </authorList>
    </citation>
    <scope>NUCLEOTIDE SEQUENCE [LARGE SCALE GENOMIC DNA]</scope>
    <source>
        <strain evidence="4 5">NBRC 12839</strain>
    </source>
</reference>
<comment type="caution">
    <text evidence="4">The sequence shown here is derived from an EMBL/GenBank/DDBJ whole genome shotgun (WGS) entry which is preliminary data.</text>
</comment>
<accession>A0A4D4KKD9</accession>
<evidence type="ECO:0008006" key="6">
    <source>
        <dbReference type="Google" id="ProtNLM"/>
    </source>
</evidence>
<evidence type="ECO:0000256" key="3">
    <source>
        <dbReference type="ARBA" id="ARBA00022985"/>
    </source>
</evidence>
<keyword evidence="3" id="KW-0448">Lipopolysaccharide biosynthesis</keyword>
<keyword evidence="2" id="KW-0548">Nucleotidyltransferase</keyword>
<dbReference type="InterPro" id="IPR004528">
    <property type="entry name" value="KdsB"/>
</dbReference>
<dbReference type="Gene3D" id="3.90.550.10">
    <property type="entry name" value="Spore Coat Polysaccharide Biosynthesis Protein SpsA, Chain A"/>
    <property type="match status" value="1"/>
</dbReference>
<dbReference type="PANTHER" id="PTHR42866:SF2">
    <property type="entry name" value="3-DEOXY-MANNO-OCTULOSONATE CYTIDYLYLTRANSFERASE, MITOCHONDRIAL"/>
    <property type="match status" value="1"/>
</dbReference>
<organism evidence="4 5">
    <name type="scientific">Streptomyces antimycoticus</name>
    <dbReference type="NCBI Taxonomy" id="68175"/>
    <lineage>
        <taxon>Bacteria</taxon>
        <taxon>Bacillati</taxon>
        <taxon>Actinomycetota</taxon>
        <taxon>Actinomycetes</taxon>
        <taxon>Kitasatosporales</taxon>
        <taxon>Streptomycetaceae</taxon>
        <taxon>Streptomyces</taxon>
        <taxon>Streptomyces violaceusniger group</taxon>
    </lineage>
</organism>
<keyword evidence="5" id="KW-1185">Reference proteome</keyword>
<evidence type="ECO:0000256" key="2">
    <source>
        <dbReference type="ARBA" id="ARBA00022695"/>
    </source>
</evidence>
<dbReference type="Proteomes" id="UP000299290">
    <property type="component" value="Unassembled WGS sequence"/>
</dbReference>
<dbReference type="Pfam" id="PF02348">
    <property type="entry name" value="CTP_transf_3"/>
    <property type="match status" value="1"/>
</dbReference>
<evidence type="ECO:0000256" key="1">
    <source>
        <dbReference type="ARBA" id="ARBA00022679"/>
    </source>
</evidence>
<dbReference type="CDD" id="cd02517">
    <property type="entry name" value="CMP-KDO-Synthetase"/>
    <property type="match status" value="1"/>
</dbReference>
<dbReference type="NCBIfam" id="NF003952">
    <property type="entry name" value="PRK05450.1-5"/>
    <property type="match status" value="1"/>
</dbReference>
<dbReference type="GO" id="GO:0005829">
    <property type="term" value="C:cytosol"/>
    <property type="evidence" value="ECO:0007669"/>
    <property type="project" value="TreeGrafter"/>
</dbReference>
<dbReference type="GO" id="GO:0008690">
    <property type="term" value="F:3-deoxy-manno-octulosonate cytidylyltransferase activity"/>
    <property type="evidence" value="ECO:0007669"/>
    <property type="project" value="InterPro"/>
</dbReference>
<keyword evidence="1" id="KW-0808">Transferase</keyword>
<name>A0A4D4KKD9_9ACTN</name>
<protein>
    <recommendedName>
        <fullName evidence="6">3-deoxy-manno-octulosonate cytidylyltransferase</fullName>
    </recommendedName>
</protein>
<dbReference type="PANTHER" id="PTHR42866">
    <property type="entry name" value="3-DEOXY-MANNO-OCTULOSONATE CYTIDYLYLTRANSFERASE"/>
    <property type="match status" value="1"/>
</dbReference>
<evidence type="ECO:0000313" key="5">
    <source>
        <dbReference type="Proteomes" id="UP000299290"/>
    </source>
</evidence>
<evidence type="ECO:0000313" key="4">
    <source>
        <dbReference type="EMBL" id="GDY46549.1"/>
    </source>
</evidence>
<dbReference type="InterPro" id="IPR003329">
    <property type="entry name" value="Cytidylyl_trans"/>
</dbReference>
<proteinExistence type="predicted"/>
<dbReference type="AlphaFoldDB" id="A0A4D4KKD9"/>